<evidence type="ECO:0000313" key="3">
    <source>
        <dbReference type="Proteomes" id="UP000054350"/>
    </source>
</evidence>
<evidence type="ECO:0000256" key="1">
    <source>
        <dbReference type="SAM" id="MobiDB-lite"/>
    </source>
</evidence>
<sequence>MHAQLRSIAPQPAQRKRWRRLQTKLRLVGPPAMSNDPRRYRQLAWRDSDLIIAPREEWDAVLRECHRSHLPVGEHLSTRQTLLRVRQDFETRRSRCGITPETISTFCHSCRCYRQLVDAVQGRVVSQVAATLLSEGHLVPAAAAGNSAEEERGLLPPPPPRSTGTPSPSGSP</sequence>
<protein>
    <submittedName>
        <fullName evidence="2">Uncharacterized protein</fullName>
    </submittedName>
</protein>
<dbReference type="AlphaFoldDB" id="A0A0L0SAN1"/>
<dbReference type="OrthoDB" id="5570544at2759"/>
<reference evidence="3" key="2">
    <citation type="submission" date="2009-11" db="EMBL/GenBank/DDBJ databases">
        <title>The Genome Sequence of Allomyces macrogynus strain ATCC 38327.</title>
        <authorList>
            <consortium name="The Broad Institute Genome Sequencing Platform"/>
            <person name="Russ C."/>
            <person name="Cuomo C."/>
            <person name="Shea T."/>
            <person name="Young S.K."/>
            <person name="Zeng Q."/>
            <person name="Koehrsen M."/>
            <person name="Haas B."/>
            <person name="Borodovsky M."/>
            <person name="Guigo R."/>
            <person name="Alvarado L."/>
            <person name="Berlin A."/>
            <person name="Borenstein D."/>
            <person name="Chen Z."/>
            <person name="Engels R."/>
            <person name="Freedman E."/>
            <person name="Gellesch M."/>
            <person name="Goldberg J."/>
            <person name="Griggs A."/>
            <person name="Gujja S."/>
            <person name="Heiman D."/>
            <person name="Hepburn T."/>
            <person name="Howarth C."/>
            <person name="Jen D."/>
            <person name="Larson L."/>
            <person name="Lewis B."/>
            <person name="Mehta T."/>
            <person name="Park D."/>
            <person name="Pearson M."/>
            <person name="Roberts A."/>
            <person name="Saif S."/>
            <person name="Shenoy N."/>
            <person name="Sisk P."/>
            <person name="Stolte C."/>
            <person name="Sykes S."/>
            <person name="Walk T."/>
            <person name="White J."/>
            <person name="Yandava C."/>
            <person name="Burger G."/>
            <person name="Gray M.W."/>
            <person name="Holland P.W.H."/>
            <person name="King N."/>
            <person name="Lang F.B.F."/>
            <person name="Roger A.J."/>
            <person name="Ruiz-Trillo I."/>
            <person name="Lander E."/>
            <person name="Nusbaum C."/>
        </authorList>
    </citation>
    <scope>NUCLEOTIDE SEQUENCE [LARGE SCALE GENOMIC DNA]</scope>
    <source>
        <strain evidence="3">ATCC 38327</strain>
    </source>
</reference>
<accession>A0A0L0SAN1</accession>
<feature type="region of interest" description="Disordered" evidence="1">
    <location>
        <begin position="143"/>
        <end position="172"/>
    </location>
</feature>
<gene>
    <name evidence="2" type="ORF">AMAG_03756</name>
</gene>
<dbReference type="EMBL" id="GG745334">
    <property type="protein sequence ID" value="KNE59482.1"/>
    <property type="molecule type" value="Genomic_DNA"/>
</dbReference>
<name>A0A0L0SAN1_ALLM3</name>
<keyword evidence="3" id="KW-1185">Reference proteome</keyword>
<reference evidence="2 3" key="1">
    <citation type="submission" date="2009-11" db="EMBL/GenBank/DDBJ databases">
        <title>Annotation of Allomyces macrogynus ATCC 38327.</title>
        <authorList>
            <consortium name="The Broad Institute Genome Sequencing Platform"/>
            <person name="Russ C."/>
            <person name="Cuomo C."/>
            <person name="Burger G."/>
            <person name="Gray M.W."/>
            <person name="Holland P.W.H."/>
            <person name="King N."/>
            <person name="Lang F.B.F."/>
            <person name="Roger A.J."/>
            <person name="Ruiz-Trillo I."/>
            <person name="Young S.K."/>
            <person name="Zeng Q."/>
            <person name="Gargeya S."/>
            <person name="Fitzgerald M."/>
            <person name="Haas B."/>
            <person name="Abouelleil A."/>
            <person name="Alvarado L."/>
            <person name="Arachchi H.M."/>
            <person name="Berlin A."/>
            <person name="Chapman S.B."/>
            <person name="Gearin G."/>
            <person name="Goldberg J."/>
            <person name="Griggs A."/>
            <person name="Gujja S."/>
            <person name="Hansen M."/>
            <person name="Heiman D."/>
            <person name="Howarth C."/>
            <person name="Larimer J."/>
            <person name="Lui A."/>
            <person name="MacDonald P.J.P."/>
            <person name="McCowen C."/>
            <person name="Montmayeur A."/>
            <person name="Murphy C."/>
            <person name="Neiman D."/>
            <person name="Pearson M."/>
            <person name="Priest M."/>
            <person name="Roberts A."/>
            <person name="Saif S."/>
            <person name="Shea T."/>
            <person name="Sisk P."/>
            <person name="Stolte C."/>
            <person name="Sykes S."/>
            <person name="Wortman J."/>
            <person name="Nusbaum C."/>
            <person name="Birren B."/>
        </authorList>
    </citation>
    <scope>NUCLEOTIDE SEQUENCE [LARGE SCALE GENOMIC DNA]</scope>
    <source>
        <strain evidence="2 3">ATCC 38327</strain>
    </source>
</reference>
<dbReference type="VEuPathDB" id="FungiDB:AMAG_03756"/>
<dbReference type="Proteomes" id="UP000054350">
    <property type="component" value="Unassembled WGS sequence"/>
</dbReference>
<organism evidence="2 3">
    <name type="scientific">Allomyces macrogynus (strain ATCC 38327)</name>
    <name type="common">Allomyces javanicus var. macrogynus</name>
    <dbReference type="NCBI Taxonomy" id="578462"/>
    <lineage>
        <taxon>Eukaryota</taxon>
        <taxon>Fungi</taxon>
        <taxon>Fungi incertae sedis</taxon>
        <taxon>Blastocladiomycota</taxon>
        <taxon>Blastocladiomycetes</taxon>
        <taxon>Blastocladiales</taxon>
        <taxon>Blastocladiaceae</taxon>
        <taxon>Allomyces</taxon>
    </lineage>
</organism>
<proteinExistence type="predicted"/>
<feature type="compositionally biased region" description="Low complexity" evidence="1">
    <location>
        <begin position="162"/>
        <end position="172"/>
    </location>
</feature>
<evidence type="ECO:0000313" key="2">
    <source>
        <dbReference type="EMBL" id="KNE59482.1"/>
    </source>
</evidence>